<sequence>MTKFEIKPDFVVFQTGYTNEIINKLNSLIKIIIDSEIYICVKDLDESEFVIKNQIMFISEGYEPTYISKYIDISKQIYENLDKDDRFDTICFKTYSRMYIAMNLIQCLQDHQYCACLNHCNIFHMVVYEINGFTILHITIDCESG</sequence>
<name>A0A3G5AGB9_9VIRU</name>
<organism evidence="1">
    <name type="scientific">Satyrvirus sp</name>
    <dbReference type="NCBI Taxonomy" id="2487771"/>
    <lineage>
        <taxon>Viruses</taxon>
        <taxon>Varidnaviria</taxon>
        <taxon>Bamfordvirae</taxon>
        <taxon>Nucleocytoviricota</taxon>
        <taxon>Megaviricetes</taxon>
        <taxon>Imitervirales</taxon>
        <taxon>Mimiviridae</taxon>
        <taxon>Megamimivirinae</taxon>
    </lineage>
</organism>
<gene>
    <name evidence="1" type="ORF">Satyrvirus11_23</name>
</gene>
<proteinExistence type="predicted"/>
<accession>A0A3G5AGB9</accession>
<dbReference type="EMBL" id="MK072447">
    <property type="protein sequence ID" value="AYV85341.1"/>
    <property type="molecule type" value="Genomic_DNA"/>
</dbReference>
<protein>
    <submittedName>
        <fullName evidence="1">Uncharacterized protein</fullName>
    </submittedName>
</protein>
<evidence type="ECO:0000313" key="1">
    <source>
        <dbReference type="EMBL" id="AYV85341.1"/>
    </source>
</evidence>
<reference evidence="1" key="1">
    <citation type="submission" date="2018-10" db="EMBL/GenBank/DDBJ databases">
        <title>Hidden diversity of soil giant viruses.</title>
        <authorList>
            <person name="Schulz F."/>
            <person name="Alteio L."/>
            <person name="Goudeau D."/>
            <person name="Ryan E.M."/>
            <person name="Malmstrom R.R."/>
            <person name="Blanchard J."/>
            <person name="Woyke T."/>
        </authorList>
    </citation>
    <scope>NUCLEOTIDE SEQUENCE</scope>
    <source>
        <strain evidence="1">SAV1</strain>
    </source>
</reference>